<dbReference type="PANTHER" id="PTHR43790">
    <property type="entry name" value="CARBOHYDRATE TRANSPORT ATP-BINDING PROTEIN MG119-RELATED"/>
    <property type="match status" value="1"/>
</dbReference>
<comment type="caution">
    <text evidence="4">The sequence shown here is derived from an EMBL/GenBank/DDBJ whole genome shotgun (WGS) entry which is preliminary data.</text>
</comment>
<keyword evidence="1" id="KW-0547">Nucleotide-binding</keyword>
<proteinExistence type="predicted"/>
<feature type="domain" description="ABC transporter" evidence="3">
    <location>
        <begin position="18"/>
        <end position="255"/>
    </location>
</feature>
<keyword evidence="2 4" id="KW-0067">ATP-binding</keyword>
<organism evidence="4">
    <name type="scientific">bioreactor metagenome</name>
    <dbReference type="NCBI Taxonomy" id="1076179"/>
    <lineage>
        <taxon>unclassified sequences</taxon>
        <taxon>metagenomes</taxon>
        <taxon>ecological metagenomes</taxon>
    </lineage>
</organism>
<accession>A0A645BY65</accession>
<protein>
    <submittedName>
        <fullName evidence="4">Fructose import ATP-binding protein FrcA</fullName>
        <ecNumber evidence="4">3.6.3.17</ecNumber>
    </submittedName>
</protein>
<dbReference type="GO" id="GO:0016887">
    <property type="term" value="F:ATP hydrolysis activity"/>
    <property type="evidence" value="ECO:0007669"/>
    <property type="project" value="InterPro"/>
</dbReference>
<dbReference type="EC" id="3.6.3.17" evidence="4"/>
<dbReference type="PROSITE" id="PS00211">
    <property type="entry name" value="ABC_TRANSPORTER_1"/>
    <property type="match status" value="1"/>
</dbReference>
<dbReference type="Pfam" id="PF00005">
    <property type="entry name" value="ABC_tran"/>
    <property type="match status" value="1"/>
</dbReference>
<dbReference type="InterPro" id="IPR003593">
    <property type="entry name" value="AAA+_ATPase"/>
</dbReference>
<gene>
    <name evidence="4" type="primary">frcA_6</name>
    <name evidence="4" type="ORF">SDC9_117080</name>
</gene>
<dbReference type="AlphaFoldDB" id="A0A645BY65"/>
<dbReference type="InterPro" id="IPR027417">
    <property type="entry name" value="P-loop_NTPase"/>
</dbReference>
<dbReference type="PANTHER" id="PTHR43790:SF8">
    <property type="entry name" value="SUGAR ABC TRANSPORTER ATP-BINDING PROTEIN"/>
    <property type="match status" value="1"/>
</dbReference>
<name>A0A645BY65_9ZZZZ</name>
<dbReference type="CDD" id="cd03216">
    <property type="entry name" value="ABC_Carb_Monos_I"/>
    <property type="match status" value="1"/>
</dbReference>
<reference evidence="4" key="1">
    <citation type="submission" date="2019-08" db="EMBL/GenBank/DDBJ databases">
        <authorList>
            <person name="Kucharzyk K."/>
            <person name="Murdoch R.W."/>
            <person name="Higgins S."/>
            <person name="Loffler F."/>
        </authorList>
    </citation>
    <scope>NUCLEOTIDE SEQUENCE</scope>
</reference>
<dbReference type="SUPFAM" id="SSF52540">
    <property type="entry name" value="P-loop containing nucleoside triphosphate hydrolases"/>
    <property type="match status" value="1"/>
</dbReference>
<dbReference type="Gene3D" id="3.40.50.300">
    <property type="entry name" value="P-loop containing nucleotide triphosphate hydrolases"/>
    <property type="match status" value="1"/>
</dbReference>
<keyword evidence="4" id="KW-0378">Hydrolase</keyword>
<dbReference type="EMBL" id="VSSQ01023291">
    <property type="protein sequence ID" value="MPM70127.1"/>
    <property type="molecule type" value="Genomic_DNA"/>
</dbReference>
<dbReference type="SMART" id="SM00382">
    <property type="entry name" value="AAA"/>
    <property type="match status" value="1"/>
</dbReference>
<evidence type="ECO:0000256" key="2">
    <source>
        <dbReference type="ARBA" id="ARBA00022840"/>
    </source>
</evidence>
<dbReference type="InterPro" id="IPR003439">
    <property type="entry name" value="ABC_transporter-like_ATP-bd"/>
</dbReference>
<evidence type="ECO:0000313" key="4">
    <source>
        <dbReference type="EMBL" id="MPM70127.1"/>
    </source>
</evidence>
<dbReference type="InterPro" id="IPR050107">
    <property type="entry name" value="ABC_carbohydrate_import_ATPase"/>
</dbReference>
<dbReference type="PROSITE" id="PS50893">
    <property type="entry name" value="ABC_TRANSPORTER_2"/>
    <property type="match status" value="1"/>
</dbReference>
<dbReference type="InterPro" id="IPR017871">
    <property type="entry name" value="ABC_transporter-like_CS"/>
</dbReference>
<dbReference type="GO" id="GO:0005524">
    <property type="term" value="F:ATP binding"/>
    <property type="evidence" value="ECO:0007669"/>
    <property type="project" value="UniProtKB-KW"/>
</dbReference>
<evidence type="ECO:0000256" key="1">
    <source>
        <dbReference type="ARBA" id="ARBA00022741"/>
    </source>
</evidence>
<evidence type="ECO:0000259" key="3">
    <source>
        <dbReference type="PROSITE" id="PS50893"/>
    </source>
</evidence>
<sequence length="258" mass="27941">MTEKNEIRTVTEHNIPVLTAAGIVKNFGGIKALRGVDIKVNAGEVTAIVGDNGSGKSTLIKILSGDLRPDEGTICTNGREYSSLTPKEALAAGISAVYQDLSLDDYRDAAANIFLGNELTHGGIFLRRREMRRIASSLIERLNIGIPDITLPVGSFSGGQRQAVAVARAIYHGRKLVIFDEPTAAMGVRESSAVLRLISELASRGIGIVIICHNLHQVFDVADKICIMRRGRILQTVTACGVRLDEVQRMIMEADYVD</sequence>